<protein>
    <recommendedName>
        <fullName evidence="4">7TM GPCR serpentine receptor class x (Srx) domain-containing protein</fullName>
    </recommendedName>
</protein>
<keyword evidence="1" id="KW-0812">Transmembrane</keyword>
<feature type="transmembrane region" description="Helical" evidence="1">
    <location>
        <begin position="36"/>
        <end position="57"/>
    </location>
</feature>
<evidence type="ECO:0000313" key="3">
    <source>
        <dbReference type="Proteomes" id="UP000054047"/>
    </source>
</evidence>
<name>A0A0C2CCK4_9BILA</name>
<gene>
    <name evidence="2" type="ORF">ANCDUO_22344</name>
</gene>
<evidence type="ECO:0000256" key="1">
    <source>
        <dbReference type="SAM" id="Phobius"/>
    </source>
</evidence>
<dbReference type="AlphaFoldDB" id="A0A0C2CCK4"/>
<evidence type="ECO:0000313" key="2">
    <source>
        <dbReference type="EMBL" id="KIH47592.1"/>
    </source>
</evidence>
<evidence type="ECO:0008006" key="4">
    <source>
        <dbReference type="Google" id="ProtNLM"/>
    </source>
</evidence>
<keyword evidence="1" id="KW-1133">Transmembrane helix</keyword>
<keyword evidence="1" id="KW-0472">Membrane</keyword>
<organism evidence="2 3">
    <name type="scientific">Ancylostoma duodenale</name>
    <dbReference type="NCBI Taxonomy" id="51022"/>
    <lineage>
        <taxon>Eukaryota</taxon>
        <taxon>Metazoa</taxon>
        <taxon>Ecdysozoa</taxon>
        <taxon>Nematoda</taxon>
        <taxon>Chromadorea</taxon>
        <taxon>Rhabditida</taxon>
        <taxon>Rhabditina</taxon>
        <taxon>Rhabditomorpha</taxon>
        <taxon>Strongyloidea</taxon>
        <taxon>Ancylostomatidae</taxon>
        <taxon>Ancylostomatinae</taxon>
        <taxon>Ancylostoma</taxon>
    </lineage>
</organism>
<accession>A0A0C2CCK4</accession>
<reference evidence="2 3" key="1">
    <citation type="submission" date="2013-12" db="EMBL/GenBank/DDBJ databases">
        <title>Draft genome of the parsitic nematode Ancylostoma duodenale.</title>
        <authorList>
            <person name="Mitreva M."/>
        </authorList>
    </citation>
    <scope>NUCLEOTIDE SEQUENCE [LARGE SCALE GENOMIC DNA]</scope>
    <source>
        <strain evidence="2 3">Zhejiang</strain>
    </source>
</reference>
<dbReference type="EMBL" id="KN767511">
    <property type="protein sequence ID" value="KIH47592.1"/>
    <property type="molecule type" value="Genomic_DNA"/>
</dbReference>
<proteinExistence type="predicted"/>
<dbReference type="Proteomes" id="UP000054047">
    <property type="component" value="Unassembled WGS sequence"/>
</dbReference>
<dbReference type="OrthoDB" id="294730at2759"/>
<sequence length="72" mass="8386">MSYFIHNAIITILRNQRYPKNNNLLNNFRAAYPYSAVARVLILFQLITIMPLILFFIRSQISCAFFDGPYPG</sequence>
<keyword evidence="3" id="KW-1185">Reference proteome</keyword>